<dbReference type="GO" id="GO:0008270">
    <property type="term" value="F:zinc ion binding"/>
    <property type="evidence" value="ECO:0007669"/>
    <property type="project" value="TreeGrafter"/>
</dbReference>
<dbReference type="AlphaFoldDB" id="A0AAU8H3M0"/>
<evidence type="ECO:0000313" key="9">
    <source>
        <dbReference type="EMBL" id="XCH48379.1"/>
    </source>
</evidence>
<evidence type="ECO:0000256" key="5">
    <source>
        <dbReference type="ARBA" id="ARBA00023125"/>
    </source>
</evidence>
<dbReference type="Pfam" id="PF01475">
    <property type="entry name" value="FUR"/>
    <property type="match status" value="1"/>
</dbReference>
<keyword evidence="2" id="KW-0678">Repressor</keyword>
<dbReference type="PANTHER" id="PTHR33202:SF8">
    <property type="entry name" value="PEROXIDE-RESPONSIVE REPRESSOR PERR"/>
    <property type="match status" value="1"/>
</dbReference>
<dbReference type="InterPro" id="IPR002481">
    <property type="entry name" value="FUR"/>
</dbReference>
<dbReference type="InterPro" id="IPR036388">
    <property type="entry name" value="WH-like_DNA-bd_sf"/>
</dbReference>
<feature type="region of interest" description="Disordered" evidence="8">
    <location>
        <begin position="149"/>
        <end position="170"/>
    </location>
</feature>
<evidence type="ECO:0000256" key="3">
    <source>
        <dbReference type="ARBA" id="ARBA00022833"/>
    </source>
</evidence>
<protein>
    <submittedName>
        <fullName evidence="9">Transcriptional repressor</fullName>
    </submittedName>
</protein>
<dbReference type="GO" id="GO:0003700">
    <property type="term" value="F:DNA-binding transcription factor activity"/>
    <property type="evidence" value="ECO:0007669"/>
    <property type="project" value="InterPro"/>
</dbReference>
<evidence type="ECO:0000256" key="8">
    <source>
        <dbReference type="SAM" id="MobiDB-lite"/>
    </source>
</evidence>
<keyword evidence="4" id="KW-0805">Transcription regulation</keyword>
<dbReference type="CDD" id="cd07153">
    <property type="entry name" value="Fur_like"/>
    <property type="match status" value="1"/>
</dbReference>
<dbReference type="GO" id="GO:0045892">
    <property type="term" value="P:negative regulation of DNA-templated transcription"/>
    <property type="evidence" value="ECO:0007669"/>
    <property type="project" value="TreeGrafter"/>
</dbReference>
<sequence length="170" mass="19744">MMPKIKWTPQRLAILKYLDGNKQHPSAEEIYEALSKDFPTMSVATVYNVLEFLKRTGRVKEIHVDPEKRRFDPDTTEHHHAICVKCKKVFDIYQKVELPDLHKYLTQFDILDAKLTVDVLCPECKKKKDFKLGLKEYKCSQCGSIRTAKHKPQKCPSCGSRGSLKEIKQH</sequence>
<dbReference type="SUPFAM" id="SSF46785">
    <property type="entry name" value="Winged helix' DNA-binding domain"/>
    <property type="match status" value="1"/>
</dbReference>
<dbReference type="SUPFAM" id="SSF57802">
    <property type="entry name" value="Rubredoxin-like"/>
    <property type="match status" value="1"/>
</dbReference>
<organism evidence="9">
    <name type="scientific">Thermodesulfovibrio obliviosus</name>
    <dbReference type="NCBI Taxonomy" id="3118332"/>
    <lineage>
        <taxon>Bacteria</taxon>
        <taxon>Pseudomonadati</taxon>
        <taxon>Nitrospirota</taxon>
        <taxon>Thermodesulfovibrionia</taxon>
        <taxon>Thermodesulfovibrionales</taxon>
        <taxon>Thermodesulfovibrionaceae</taxon>
        <taxon>Thermodesulfovibrio</taxon>
    </lineage>
</organism>
<keyword evidence="3 7" id="KW-0862">Zinc</keyword>
<feature type="binding site" evidence="7">
    <location>
        <position position="83"/>
    </location>
    <ligand>
        <name>Zn(2+)</name>
        <dbReference type="ChEBI" id="CHEBI:29105"/>
    </ligand>
</feature>
<evidence type="ECO:0000256" key="2">
    <source>
        <dbReference type="ARBA" id="ARBA00022491"/>
    </source>
</evidence>
<name>A0AAU8H3M0_9BACT</name>
<dbReference type="GO" id="GO:1900376">
    <property type="term" value="P:regulation of secondary metabolite biosynthetic process"/>
    <property type="evidence" value="ECO:0007669"/>
    <property type="project" value="TreeGrafter"/>
</dbReference>
<reference evidence="9" key="1">
    <citation type="submission" date="2024-01" db="EMBL/GenBank/DDBJ databases">
        <title>The first autotrophic representatives of the genus Thermodesulfovibrio.</title>
        <authorList>
            <person name="Maltseva A.I."/>
            <person name="Elcheninov A.G."/>
            <person name="Kublanov I.V."/>
            <person name="Lebedinsky A.V."/>
            <person name="Frolov E.N."/>
        </authorList>
    </citation>
    <scope>NUCLEOTIDE SEQUENCE</scope>
    <source>
        <strain evidence="9">3462-1</strain>
    </source>
</reference>
<evidence type="ECO:0000256" key="7">
    <source>
        <dbReference type="PIRSR" id="PIRSR602481-1"/>
    </source>
</evidence>
<dbReference type="InterPro" id="IPR043135">
    <property type="entry name" value="Fur_C"/>
</dbReference>
<dbReference type="GO" id="GO:0000976">
    <property type="term" value="F:transcription cis-regulatory region binding"/>
    <property type="evidence" value="ECO:0007669"/>
    <property type="project" value="TreeGrafter"/>
</dbReference>
<keyword evidence="7" id="KW-0479">Metal-binding</keyword>
<proteinExistence type="inferred from homology"/>
<accession>A0AAU8H3M0</accession>
<dbReference type="KEGG" id="tob:V4D31_08550"/>
<evidence type="ECO:0000256" key="4">
    <source>
        <dbReference type="ARBA" id="ARBA00023015"/>
    </source>
</evidence>
<comment type="cofactor">
    <cofactor evidence="7">
        <name>Zn(2+)</name>
        <dbReference type="ChEBI" id="CHEBI:29105"/>
    </cofactor>
    <text evidence="7">Binds 1 zinc ion per subunit.</text>
</comment>
<feature type="binding site" evidence="7">
    <location>
        <position position="124"/>
    </location>
    <ligand>
        <name>Zn(2+)</name>
        <dbReference type="ChEBI" id="CHEBI:29105"/>
    </ligand>
</feature>
<dbReference type="Gene3D" id="1.10.10.10">
    <property type="entry name" value="Winged helix-like DNA-binding domain superfamily/Winged helix DNA-binding domain"/>
    <property type="match status" value="1"/>
</dbReference>
<evidence type="ECO:0000256" key="6">
    <source>
        <dbReference type="ARBA" id="ARBA00023163"/>
    </source>
</evidence>
<evidence type="ECO:0000256" key="1">
    <source>
        <dbReference type="ARBA" id="ARBA00007957"/>
    </source>
</evidence>
<dbReference type="PANTHER" id="PTHR33202">
    <property type="entry name" value="ZINC UPTAKE REGULATION PROTEIN"/>
    <property type="match status" value="1"/>
</dbReference>
<feature type="binding site" evidence="7">
    <location>
        <position position="86"/>
    </location>
    <ligand>
        <name>Zn(2+)</name>
        <dbReference type="ChEBI" id="CHEBI:29105"/>
    </ligand>
</feature>
<dbReference type="Gene3D" id="3.30.1490.190">
    <property type="match status" value="1"/>
</dbReference>
<keyword evidence="5" id="KW-0238">DNA-binding</keyword>
<keyword evidence="6" id="KW-0804">Transcription</keyword>
<comment type="similarity">
    <text evidence="1">Belongs to the Fur family.</text>
</comment>
<dbReference type="InterPro" id="IPR036390">
    <property type="entry name" value="WH_DNA-bd_sf"/>
</dbReference>
<dbReference type="RefSeq" id="WP_353686026.1">
    <property type="nucleotide sequence ID" value="NZ_CP144374.1"/>
</dbReference>
<feature type="binding site" evidence="7">
    <location>
        <position position="121"/>
    </location>
    <ligand>
        <name>Zn(2+)</name>
        <dbReference type="ChEBI" id="CHEBI:29105"/>
    </ligand>
</feature>
<dbReference type="EMBL" id="CP144374">
    <property type="protein sequence ID" value="XCH48379.1"/>
    <property type="molecule type" value="Genomic_DNA"/>
</dbReference>
<gene>
    <name evidence="9" type="ORF">V4D31_08550</name>
</gene>